<feature type="chain" id="PRO_5047484110" description="ARB-07466-like C-terminal domain-containing protein" evidence="1">
    <location>
        <begin position="21"/>
        <end position="310"/>
    </location>
</feature>
<sequence length="310" mass="32645">MRLLLLALSLAASSSSPALAALNEPCYGPNGLSGVCVSTSACSKAGGTTIPGACPADAASVRCCSKPKCGDASFPGGNCRWQSDCAGATSPRAFCPGPAQFKCCASPAGGFGGYPAAPKIPAVGACKKNAVEGARKIVAAFPGRVREVFCTRDCKCPGTSDHCCGLATDMMCADGGGVSLHPLALFCLTLPCCTCLCLPYTNEFSPPAHLLLLTLLLVCKTKGQQYRTEYANSVPCPPPEQVATLSGKEIAEWVMKNRAALKLKYVIWGQKIWSPTTDGAEKSWDKWRTMEDRGDLTQNHWDHVHVSYNG</sequence>
<dbReference type="Pfam" id="PF26571">
    <property type="entry name" value="VldE"/>
    <property type="match status" value="2"/>
</dbReference>
<accession>A0ABR0BKQ0</accession>
<feature type="domain" description="ARB-07466-like C-terminal" evidence="2">
    <location>
        <begin position="242"/>
        <end position="301"/>
    </location>
</feature>
<organism evidence="3 4">
    <name type="scientific">Purpureocillium lilacinum</name>
    <name type="common">Paecilomyces lilacinus</name>
    <dbReference type="NCBI Taxonomy" id="33203"/>
    <lineage>
        <taxon>Eukaryota</taxon>
        <taxon>Fungi</taxon>
        <taxon>Dikarya</taxon>
        <taxon>Ascomycota</taxon>
        <taxon>Pezizomycotina</taxon>
        <taxon>Sordariomycetes</taxon>
        <taxon>Hypocreomycetidae</taxon>
        <taxon>Hypocreales</taxon>
        <taxon>Ophiocordycipitaceae</taxon>
        <taxon>Purpureocillium</taxon>
    </lineage>
</organism>
<reference evidence="3 4" key="1">
    <citation type="journal article" date="2024" name="Microbiol. Resour. Announc.">
        <title>Genome annotations for the ascomycete fungi Trichoderma harzianum, Trichoderma aggressivum, and Purpureocillium lilacinum.</title>
        <authorList>
            <person name="Beijen E.P.W."/>
            <person name="Ohm R.A."/>
        </authorList>
    </citation>
    <scope>NUCLEOTIDE SEQUENCE [LARGE SCALE GENOMIC DNA]</scope>
    <source>
        <strain evidence="3 4">CBS 150709</strain>
    </source>
</reference>
<dbReference type="EMBL" id="JAWRVI010000062">
    <property type="protein sequence ID" value="KAK4082658.1"/>
    <property type="molecule type" value="Genomic_DNA"/>
</dbReference>
<evidence type="ECO:0000313" key="4">
    <source>
        <dbReference type="Proteomes" id="UP001287286"/>
    </source>
</evidence>
<comment type="caution">
    <text evidence="3">The sequence shown here is derived from an EMBL/GenBank/DDBJ whole genome shotgun (WGS) entry which is preliminary data.</text>
</comment>
<name>A0ABR0BKQ0_PURLI</name>
<feature type="signal peptide" evidence="1">
    <location>
        <begin position="1"/>
        <end position="20"/>
    </location>
</feature>
<protein>
    <recommendedName>
        <fullName evidence="2">ARB-07466-like C-terminal domain-containing protein</fullName>
    </recommendedName>
</protein>
<evidence type="ECO:0000259" key="2">
    <source>
        <dbReference type="Pfam" id="PF26571"/>
    </source>
</evidence>
<keyword evidence="4" id="KW-1185">Reference proteome</keyword>
<feature type="domain" description="ARB-07466-like C-terminal" evidence="2">
    <location>
        <begin position="124"/>
        <end position="174"/>
    </location>
</feature>
<dbReference type="Proteomes" id="UP001287286">
    <property type="component" value="Unassembled WGS sequence"/>
</dbReference>
<gene>
    <name evidence="3" type="ORF">Purlil1_11078</name>
</gene>
<keyword evidence="1" id="KW-0732">Signal</keyword>
<evidence type="ECO:0000313" key="3">
    <source>
        <dbReference type="EMBL" id="KAK4082658.1"/>
    </source>
</evidence>
<proteinExistence type="predicted"/>
<dbReference type="InterPro" id="IPR058593">
    <property type="entry name" value="ARB_07466-like_C"/>
</dbReference>
<evidence type="ECO:0000256" key="1">
    <source>
        <dbReference type="SAM" id="SignalP"/>
    </source>
</evidence>